<accession>A0ABU7BLC1</accession>
<gene>
    <name evidence="1" type="ORF">ATANTOWER_027411</name>
</gene>
<evidence type="ECO:0000313" key="1">
    <source>
        <dbReference type="EMBL" id="MED6250239.1"/>
    </source>
</evidence>
<sequence>MSENISGNEEGGEHSGSIDKYNAIFSKPTSDELDGIVFTQSDYVFPGTERRQRVRGTSVQCLLKAAVLSVWR</sequence>
<protein>
    <submittedName>
        <fullName evidence="1">Uncharacterized protein</fullName>
    </submittedName>
</protein>
<keyword evidence="2" id="KW-1185">Reference proteome</keyword>
<name>A0ABU7BLC1_9TELE</name>
<dbReference type="Proteomes" id="UP001345963">
    <property type="component" value="Unassembled WGS sequence"/>
</dbReference>
<comment type="caution">
    <text evidence="1">The sequence shown here is derived from an EMBL/GenBank/DDBJ whole genome shotgun (WGS) entry which is preliminary data.</text>
</comment>
<proteinExistence type="predicted"/>
<organism evidence="1 2">
    <name type="scientific">Ataeniobius toweri</name>
    <dbReference type="NCBI Taxonomy" id="208326"/>
    <lineage>
        <taxon>Eukaryota</taxon>
        <taxon>Metazoa</taxon>
        <taxon>Chordata</taxon>
        <taxon>Craniata</taxon>
        <taxon>Vertebrata</taxon>
        <taxon>Euteleostomi</taxon>
        <taxon>Actinopterygii</taxon>
        <taxon>Neopterygii</taxon>
        <taxon>Teleostei</taxon>
        <taxon>Neoteleostei</taxon>
        <taxon>Acanthomorphata</taxon>
        <taxon>Ovalentaria</taxon>
        <taxon>Atherinomorphae</taxon>
        <taxon>Cyprinodontiformes</taxon>
        <taxon>Goodeidae</taxon>
        <taxon>Ataeniobius</taxon>
    </lineage>
</organism>
<dbReference type="EMBL" id="JAHUTI010055854">
    <property type="protein sequence ID" value="MED6250239.1"/>
    <property type="molecule type" value="Genomic_DNA"/>
</dbReference>
<evidence type="ECO:0000313" key="2">
    <source>
        <dbReference type="Proteomes" id="UP001345963"/>
    </source>
</evidence>
<reference evidence="1 2" key="1">
    <citation type="submission" date="2021-07" db="EMBL/GenBank/DDBJ databases">
        <authorList>
            <person name="Palmer J.M."/>
        </authorList>
    </citation>
    <scope>NUCLEOTIDE SEQUENCE [LARGE SCALE GENOMIC DNA]</scope>
    <source>
        <strain evidence="1 2">AT_MEX2019</strain>
        <tissue evidence="1">Muscle</tissue>
    </source>
</reference>